<organism evidence="2 3">
    <name type="scientific">Thalassotalea nanhaiensis</name>
    <dbReference type="NCBI Taxonomy" id="3065648"/>
    <lineage>
        <taxon>Bacteria</taxon>
        <taxon>Pseudomonadati</taxon>
        <taxon>Pseudomonadota</taxon>
        <taxon>Gammaproteobacteria</taxon>
        <taxon>Alteromonadales</taxon>
        <taxon>Colwelliaceae</taxon>
        <taxon>Thalassotalea</taxon>
    </lineage>
</organism>
<reference evidence="3" key="1">
    <citation type="submission" date="2023-09" db="EMBL/GenBank/DDBJ databases">
        <authorList>
            <person name="Li S."/>
            <person name="Li X."/>
            <person name="Zhang C."/>
            <person name="Zhao Z."/>
        </authorList>
    </citation>
    <scope>NUCLEOTIDE SEQUENCE [LARGE SCALE GENOMIC DNA]</scope>
    <source>
        <strain evidence="3">SQ345</strain>
    </source>
</reference>
<keyword evidence="1" id="KW-0812">Transmembrane</keyword>
<name>A0ABY9TED2_9GAMM</name>
<evidence type="ECO:0000313" key="2">
    <source>
        <dbReference type="EMBL" id="WNC67137.1"/>
    </source>
</evidence>
<keyword evidence="3" id="KW-1185">Reference proteome</keyword>
<gene>
    <name evidence="2" type="ORF">RI845_11435</name>
</gene>
<keyword evidence="1" id="KW-0472">Membrane</keyword>
<keyword evidence="1" id="KW-1133">Transmembrane helix</keyword>
<sequence length="172" mass="19810">MNLAEMVAIAEICGGFAVLATLIYLVVELKENSRLLKAKATTATFLGWSRWNERMSVHPDKELITRSFNPNNQLEHFSHDEIVVLDFFGRAALQRFMAGYFQHRAGILDNESWHHTISFCHSFLVLPFWAAWWQEESKQMIYSEEFIKAISSAPLVKLSIGEIFNQQVQTQS</sequence>
<protein>
    <recommendedName>
        <fullName evidence="4">DUF4760 domain-containing protein</fullName>
    </recommendedName>
</protein>
<proteinExistence type="predicted"/>
<evidence type="ECO:0000256" key="1">
    <source>
        <dbReference type="SAM" id="Phobius"/>
    </source>
</evidence>
<evidence type="ECO:0000313" key="3">
    <source>
        <dbReference type="Proteomes" id="UP001248581"/>
    </source>
</evidence>
<dbReference type="EMBL" id="CP134146">
    <property type="protein sequence ID" value="WNC67137.1"/>
    <property type="molecule type" value="Genomic_DNA"/>
</dbReference>
<dbReference type="RefSeq" id="WP_348386301.1">
    <property type="nucleotide sequence ID" value="NZ_CP134146.1"/>
</dbReference>
<evidence type="ECO:0008006" key="4">
    <source>
        <dbReference type="Google" id="ProtNLM"/>
    </source>
</evidence>
<dbReference type="Proteomes" id="UP001248581">
    <property type="component" value="Chromosome"/>
</dbReference>
<accession>A0ABY9TED2</accession>
<feature type="transmembrane region" description="Helical" evidence="1">
    <location>
        <begin position="6"/>
        <end position="27"/>
    </location>
</feature>